<sequence>MIRARRADTLRCQPPLKTPIIITIRDPALSFPGRDGRPISQGCRDIRCSTADVERCVRTISFSTRHLDEPGITSQRFEGDGSEAAIPPWRTRALTSAAVVGRRTRGEERGVRGGT</sequence>
<protein>
    <submittedName>
        <fullName evidence="1">Uncharacterized protein</fullName>
    </submittedName>
</protein>
<keyword evidence="2" id="KW-1185">Reference proteome</keyword>
<accession>A0AAD7R7R9</accession>
<evidence type="ECO:0000313" key="1">
    <source>
        <dbReference type="EMBL" id="KAJ8367504.1"/>
    </source>
</evidence>
<comment type="caution">
    <text evidence="1">The sequence shown here is derived from an EMBL/GenBank/DDBJ whole genome shotgun (WGS) entry which is preliminary data.</text>
</comment>
<organism evidence="1 2">
    <name type="scientific">Aldrovandia affinis</name>
    <dbReference type="NCBI Taxonomy" id="143900"/>
    <lineage>
        <taxon>Eukaryota</taxon>
        <taxon>Metazoa</taxon>
        <taxon>Chordata</taxon>
        <taxon>Craniata</taxon>
        <taxon>Vertebrata</taxon>
        <taxon>Euteleostomi</taxon>
        <taxon>Actinopterygii</taxon>
        <taxon>Neopterygii</taxon>
        <taxon>Teleostei</taxon>
        <taxon>Notacanthiformes</taxon>
        <taxon>Halosauridae</taxon>
        <taxon>Aldrovandia</taxon>
    </lineage>
</organism>
<dbReference type="AlphaFoldDB" id="A0AAD7R7R9"/>
<reference evidence="1" key="1">
    <citation type="journal article" date="2023" name="Science">
        <title>Genome structures resolve the early diversification of teleost fishes.</title>
        <authorList>
            <person name="Parey E."/>
            <person name="Louis A."/>
            <person name="Montfort J."/>
            <person name="Bouchez O."/>
            <person name="Roques C."/>
            <person name="Iampietro C."/>
            <person name="Lluch J."/>
            <person name="Castinel A."/>
            <person name="Donnadieu C."/>
            <person name="Desvignes T."/>
            <person name="Floi Bucao C."/>
            <person name="Jouanno E."/>
            <person name="Wen M."/>
            <person name="Mejri S."/>
            <person name="Dirks R."/>
            <person name="Jansen H."/>
            <person name="Henkel C."/>
            <person name="Chen W.J."/>
            <person name="Zahm M."/>
            <person name="Cabau C."/>
            <person name="Klopp C."/>
            <person name="Thompson A.W."/>
            <person name="Robinson-Rechavi M."/>
            <person name="Braasch I."/>
            <person name="Lecointre G."/>
            <person name="Bobe J."/>
            <person name="Postlethwait J.H."/>
            <person name="Berthelot C."/>
            <person name="Roest Crollius H."/>
            <person name="Guiguen Y."/>
        </authorList>
    </citation>
    <scope>NUCLEOTIDE SEQUENCE</scope>
    <source>
        <strain evidence="1">NC1722</strain>
    </source>
</reference>
<dbReference type="EMBL" id="JAINUG010000471">
    <property type="protein sequence ID" value="KAJ8367504.1"/>
    <property type="molecule type" value="Genomic_DNA"/>
</dbReference>
<evidence type="ECO:0000313" key="2">
    <source>
        <dbReference type="Proteomes" id="UP001221898"/>
    </source>
</evidence>
<gene>
    <name evidence="1" type="ORF">AAFF_G00317070</name>
</gene>
<dbReference type="Proteomes" id="UP001221898">
    <property type="component" value="Unassembled WGS sequence"/>
</dbReference>
<proteinExistence type="predicted"/>
<name>A0AAD7R7R9_9TELE</name>